<feature type="region of interest" description="Disordered" evidence="1">
    <location>
        <begin position="110"/>
        <end position="134"/>
    </location>
</feature>
<evidence type="ECO:0000256" key="1">
    <source>
        <dbReference type="SAM" id="MobiDB-lite"/>
    </source>
</evidence>
<keyword evidence="4" id="KW-1185">Reference proteome</keyword>
<evidence type="ECO:0000313" key="4">
    <source>
        <dbReference type="Proteomes" id="UP001595824"/>
    </source>
</evidence>
<reference evidence="4" key="1">
    <citation type="journal article" date="2019" name="Int. J. Syst. Evol. Microbiol.">
        <title>The Global Catalogue of Microorganisms (GCM) 10K type strain sequencing project: providing services to taxonomists for standard genome sequencing and annotation.</title>
        <authorList>
            <consortium name="The Broad Institute Genomics Platform"/>
            <consortium name="The Broad Institute Genome Sequencing Center for Infectious Disease"/>
            <person name="Wu L."/>
            <person name="Ma J."/>
        </authorList>
    </citation>
    <scope>NUCLEOTIDE SEQUENCE [LARGE SCALE GENOMIC DNA]</scope>
    <source>
        <strain evidence="4">PCU 347</strain>
    </source>
</reference>
<dbReference type="EMBL" id="JBHSDP010000024">
    <property type="protein sequence ID" value="MFC4330850.1"/>
    <property type="molecule type" value="Genomic_DNA"/>
</dbReference>
<dbReference type="RefSeq" id="WP_381741910.1">
    <property type="nucleotide sequence ID" value="NZ_JBHSDP010000024.1"/>
</dbReference>
<dbReference type="Proteomes" id="UP001595824">
    <property type="component" value="Unassembled WGS sequence"/>
</dbReference>
<sequence length="134" mass="14168">MRIKQRLSRRTALATGTAVLAAGAAVVAVGTPASAAIGNHRVQLCAQGNYAADITWSTNLRTRVVFPGQCQTFDIVGTGPYTIGGFYNVSKAHFDLTTVLPLPGGYNSSTPGSKWGAEGDTGNPDNRPYVVRWQ</sequence>
<feature type="chain" id="PRO_5045259442" description="Secreted protein" evidence="2">
    <location>
        <begin position="36"/>
        <end position="134"/>
    </location>
</feature>
<keyword evidence="2" id="KW-0732">Signal</keyword>
<evidence type="ECO:0000256" key="2">
    <source>
        <dbReference type="SAM" id="SignalP"/>
    </source>
</evidence>
<comment type="caution">
    <text evidence="3">The sequence shown here is derived from an EMBL/GenBank/DDBJ whole genome shotgun (WGS) entry which is preliminary data.</text>
</comment>
<evidence type="ECO:0008006" key="5">
    <source>
        <dbReference type="Google" id="ProtNLM"/>
    </source>
</evidence>
<organism evidence="3 4">
    <name type="scientific">Streptomyces andamanensis</name>
    <dbReference type="NCBI Taxonomy" id="1565035"/>
    <lineage>
        <taxon>Bacteria</taxon>
        <taxon>Bacillati</taxon>
        <taxon>Actinomycetota</taxon>
        <taxon>Actinomycetes</taxon>
        <taxon>Kitasatosporales</taxon>
        <taxon>Streptomycetaceae</taxon>
        <taxon>Streptomyces</taxon>
    </lineage>
</organism>
<protein>
    <recommendedName>
        <fullName evidence="5">Secreted protein</fullName>
    </recommendedName>
</protein>
<accession>A0ABV8TJI3</accession>
<dbReference type="InterPro" id="IPR006311">
    <property type="entry name" value="TAT_signal"/>
</dbReference>
<gene>
    <name evidence="3" type="ORF">ACFPC0_24285</name>
</gene>
<feature type="signal peptide" evidence="2">
    <location>
        <begin position="1"/>
        <end position="35"/>
    </location>
</feature>
<name>A0ABV8TJI3_9ACTN</name>
<evidence type="ECO:0000313" key="3">
    <source>
        <dbReference type="EMBL" id="MFC4330850.1"/>
    </source>
</evidence>
<proteinExistence type="predicted"/>
<dbReference type="PROSITE" id="PS51318">
    <property type="entry name" value="TAT"/>
    <property type="match status" value="1"/>
</dbReference>